<organism evidence="2 3">
    <name type="scientific">Novosphingobium subterraneum</name>
    <dbReference type="NCBI Taxonomy" id="48936"/>
    <lineage>
        <taxon>Bacteria</taxon>
        <taxon>Pseudomonadati</taxon>
        <taxon>Pseudomonadota</taxon>
        <taxon>Alphaproteobacteria</taxon>
        <taxon>Sphingomonadales</taxon>
        <taxon>Sphingomonadaceae</taxon>
        <taxon>Novosphingobium</taxon>
    </lineage>
</organism>
<dbReference type="EMBL" id="JRVC01000002">
    <property type="protein sequence ID" value="KHS49136.1"/>
    <property type="molecule type" value="Genomic_DNA"/>
</dbReference>
<keyword evidence="3" id="KW-1185">Reference proteome</keyword>
<feature type="transmembrane region" description="Helical" evidence="1">
    <location>
        <begin position="5"/>
        <end position="24"/>
    </location>
</feature>
<dbReference type="STRING" id="48936.NJ75_00571"/>
<evidence type="ECO:0008006" key="4">
    <source>
        <dbReference type="Google" id="ProtNLM"/>
    </source>
</evidence>
<feature type="transmembrane region" description="Helical" evidence="1">
    <location>
        <begin position="70"/>
        <end position="89"/>
    </location>
</feature>
<gene>
    <name evidence="2" type="ORF">NJ75_00571</name>
</gene>
<dbReference type="AlphaFoldDB" id="A0A0B9A1D3"/>
<keyword evidence="1" id="KW-0472">Membrane</keyword>
<dbReference type="InterPro" id="IPR018687">
    <property type="entry name" value="DUF2177_membr"/>
</dbReference>
<dbReference type="Pfam" id="PF09945">
    <property type="entry name" value="DUF2177"/>
    <property type="match status" value="1"/>
</dbReference>
<evidence type="ECO:0000256" key="1">
    <source>
        <dbReference type="SAM" id="Phobius"/>
    </source>
</evidence>
<feature type="transmembrane region" description="Helical" evidence="1">
    <location>
        <begin position="44"/>
        <end position="63"/>
    </location>
</feature>
<proteinExistence type="predicted"/>
<name>A0A0B9A1D3_9SPHN</name>
<feature type="transmembrane region" description="Helical" evidence="1">
    <location>
        <begin position="109"/>
        <end position="128"/>
    </location>
</feature>
<reference evidence="2 3" key="1">
    <citation type="submission" date="2014-10" db="EMBL/GenBank/DDBJ databases">
        <title>Draft genome sequence of Novosphingobium subterraneum DSM 12447.</title>
        <authorList>
            <person name="Gan H.M."/>
            <person name="Gan H.Y."/>
            <person name="Savka M.A."/>
        </authorList>
    </citation>
    <scope>NUCLEOTIDE SEQUENCE [LARGE SCALE GENOMIC DNA]</scope>
    <source>
        <strain evidence="2 3">DSM 12447</strain>
    </source>
</reference>
<sequence>MQYVIAYVAAAVVFGAMDAVWLGWAGSKLYRPALGDLLAPQFRAGPAIVFYLLYLGGMMWFAVRPGLSQGLGATALNAAIFGAMCYMTYDLTSQAVLARWPVHVTVIDVIWGTFATTVAATAATWIALKFA</sequence>
<evidence type="ECO:0000313" key="2">
    <source>
        <dbReference type="EMBL" id="KHS49136.1"/>
    </source>
</evidence>
<dbReference type="RefSeq" id="WP_039331284.1">
    <property type="nucleotide sequence ID" value="NZ_JRVC01000002.1"/>
</dbReference>
<accession>A0A0B9A1D3</accession>
<evidence type="ECO:0000313" key="3">
    <source>
        <dbReference type="Proteomes" id="UP000031338"/>
    </source>
</evidence>
<comment type="caution">
    <text evidence="2">The sequence shown here is derived from an EMBL/GenBank/DDBJ whole genome shotgun (WGS) entry which is preliminary data.</text>
</comment>
<keyword evidence="1" id="KW-0812">Transmembrane</keyword>
<dbReference type="PATRIC" id="fig|48936.3.peg.578"/>
<protein>
    <recommendedName>
        <fullName evidence="4">Transmembrane protein</fullName>
    </recommendedName>
</protein>
<keyword evidence="1" id="KW-1133">Transmembrane helix</keyword>
<dbReference type="Proteomes" id="UP000031338">
    <property type="component" value="Unassembled WGS sequence"/>
</dbReference>